<evidence type="ECO:0008006" key="11">
    <source>
        <dbReference type="Google" id="ProtNLM"/>
    </source>
</evidence>
<dbReference type="InterPro" id="IPR017884">
    <property type="entry name" value="SANT_dom"/>
</dbReference>
<dbReference type="PROSITE" id="PS51294">
    <property type="entry name" value="HTH_MYB"/>
    <property type="match status" value="2"/>
</dbReference>
<feature type="domain" description="HTH myb-type" evidence="8">
    <location>
        <begin position="92"/>
        <end position="142"/>
    </location>
</feature>
<evidence type="ECO:0000256" key="5">
    <source>
        <dbReference type="SAM" id="MobiDB-lite"/>
    </source>
</evidence>
<keyword evidence="10" id="KW-1185">Reference proteome</keyword>
<feature type="domain" description="Myb-like" evidence="6">
    <location>
        <begin position="145"/>
        <end position="196"/>
    </location>
</feature>
<keyword evidence="2" id="KW-0238">DNA-binding</keyword>
<dbReference type="Gene3D" id="1.10.10.60">
    <property type="entry name" value="Homeodomain-like"/>
    <property type="match status" value="2"/>
</dbReference>
<dbReference type="InterPro" id="IPR001005">
    <property type="entry name" value="SANT/Myb"/>
</dbReference>
<organism evidence="9 10">
    <name type="scientific">Tritrichomonas musculus</name>
    <dbReference type="NCBI Taxonomy" id="1915356"/>
    <lineage>
        <taxon>Eukaryota</taxon>
        <taxon>Metamonada</taxon>
        <taxon>Parabasalia</taxon>
        <taxon>Tritrichomonadida</taxon>
        <taxon>Tritrichomonadidae</taxon>
        <taxon>Tritrichomonas</taxon>
    </lineage>
</organism>
<keyword evidence="4" id="KW-0539">Nucleus</keyword>
<evidence type="ECO:0000259" key="7">
    <source>
        <dbReference type="PROSITE" id="PS51293"/>
    </source>
</evidence>
<comment type="caution">
    <text evidence="9">The sequence shown here is derived from an EMBL/GenBank/DDBJ whole genome shotgun (WGS) entry which is preliminary data.</text>
</comment>
<feature type="compositionally biased region" description="Polar residues" evidence="5">
    <location>
        <begin position="205"/>
        <end position="220"/>
    </location>
</feature>
<dbReference type="PANTHER" id="PTHR46621">
    <property type="entry name" value="SNRNA-ACTIVATING PROTEIN COMPLEX SUBUNIT 4"/>
    <property type="match status" value="1"/>
</dbReference>
<evidence type="ECO:0000256" key="4">
    <source>
        <dbReference type="ARBA" id="ARBA00023242"/>
    </source>
</evidence>
<dbReference type="CDD" id="cd00167">
    <property type="entry name" value="SANT"/>
    <property type="match status" value="2"/>
</dbReference>
<dbReference type="EMBL" id="JAPFFF010000005">
    <property type="protein sequence ID" value="KAK8890574.1"/>
    <property type="molecule type" value="Genomic_DNA"/>
</dbReference>
<keyword evidence="3" id="KW-0804">Transcription</keyword>
<dbReference type="Proteomes" id="UP001470230">
    <property type="component" value="Unassembled WGS sequence"/>
</dbReference>
<accession>A0ABR2KHG6</accession>
<dbReference type="InterPro" id="IPR017930">
    <property type="entry name" value="Myb_dom"/>
</dbReference>
<evidence type="ECO:0000313" key="10">
    <source>
        <dbReference type="Proteomes" id="UP001470230"/>
    </source>
</evidence>
<feature type="domain" description="SANT" evidence="7">
    <location>
        <begin position="150"/>
        <end position="200"/>
    </location>
</feature>
<dbReference type="InterPro" id="IPR051575">
    <property type="entry name" value="Myb-like_DNA-bd"/>
</dbReference>
<evidence type="ECO:0000256" key="1">
    <source>
        <dbReference type="ARBA" id="ARBA00023015"/>
    </source>
</evidence>
<evidence type="ECO:0000313" key="9">
    <source>
        <dbReference type="EMBL" id="KAK8890574.1"/>
    </source>
</evidence>
<sequence length="477" mass="55145">MLSMSNSIRALVNVAMTFFPPNIANSNSDASITLQRAIEQFLQNHITYDQTCAISQKIAGTSQPIERLNKILDTSPEPIPVPDELRNRGFHENRRKTRAWSQYEDQRLLAGIYRNGIENWTSISKFVGNARTRSQCSQRWYRGLDPSICKEPWTKEEEQKLLDLIQANGDKSWTKIASKMGNRSDVQCRYKYRQLQKERVKEENSLSQDQLSNQPDNQGNYEEHSVTQLEGFEKGFNQNPTPAILLTQNIPSNMQPSYFPQQSYISQGSLLSPAGSCNITPSTAQLIQATQQSPAQFIIQTSNSQQSFQRPHSEHTIQEIGNNNINQSKQFSILQQPQQMQIQTQQIHQIQPQQIQIQTQQIQQIQPQQIQIQTQQIQQIQPQQIQIQPQQIQIQHQKIQIQPQHLRIQPQQIQIQPQQIQIQPQQIHIIQGIPSQQIHIIQHVQQQQTHPQNSPIQPPQIHLVQQIQPQQIQQMHN</sequence>
<feature type="region of interest" description="Disordered" evidence="5">
    <location>
        <begin position="199"/>
        <end position="224"/>
    </location>
</feature>
<dbReference type="PROSITE" id="PS51293">
    <property type="entry name" value="SANT"/>
    <property type="match status" value="1"/>
</dbReference>
<feature type="domain" description="Myb-like" evidence="6">
    <location>
        <begin position="92"/>
        <end position="144"/>
    </location>
</feature>
<name>A0ABR2KHG6_9EUKA</name>
<dbReference type="PANTHER" id="PTHR46621:SF1">
    <property type="entry name" value="SNRNA-ACTIVATING PROTEIN COMPLEX SUBUNIT 4"/>
    <property type="match status" value="1"/>
</dbReference>
<protein>
    <recommendedName>
        <fullName evidence="11">Myb-like DNA-binding domain containing protein</fullName>
    </recommendedName>
</protein>
<evidence type="ECO:0000256" key="2">
    <source>
        <dbReference type="ARBA" id="ARBA00023125"/>
    </source>
</evidence>
<reference evidence="9 10" key="1">
    <citation type="submission" date="2024-04" db="EMBL/GenBank/DDBJ databases">
        <title>Tritrichomonas musculus Genome.</title>
        <authorList>
            <person name="Alves-Ferreira E."/>
            <person name="Grigg M."/>
            <person name="Lorenzi H."/>
            <person name="Galac M."/>
        </authorList>
    </citation>
    <scope>NUCLEOTIDE SEQUENCE [LARGE SCALE GENOMIC DNA]</scope>
    <source>
        <strain evidence="9 10">EAF2021</strain>
    </source>
</reference>
<dbReference type="Pfam" id="PF13921">
    <property type="entry name" value="Myb_DNA-bind_6"/>
    <property type="match status" value="1"/>
</dbReference>
<evidence type="ECO:0000259" key="6">
    <source>
        <dbReference type="PROSITE" id="PS50090"/>
    </source>
</evidence>
<dbReference type="InterPro" id="IPR009057">
    <property type="entry name" value="Homeodomain-like_sf"/>
</dbReference>
<dbReference type="SMART" id="SM00717">
    <property type="entry name" value="SANT"/>
    <property type="match status" value="2"/>
</dbReference>
<evidence type="ECO:0000256" key="3">
    <source>
        <dbReference type="ARBA" id="ARBA00023163"/>
    </source>
</evidence>
<keyword evidence="1" id="KW-0805">Transcription regulation</keyword>
<evidence type="ECO:0000259" key="8">
    <source>
        <dbReference type="PROSITE" id="PS51294"/>
    </source>
</evidence>
<dbReference type="PROSITE" id="PS50090">
    <property type="entry name" value="MYB_LIKE"/>
    <property type="match status" value="2"/>
</dbReference>
<proteinExistence type="predicted"/>
<gene>
    <name evidence="9" type="ORF">M9Y10_035351</name>
</gene>
<dbReference type="SUPFAM" id="SSF46689">
    <property type="entry name" value="Homeodomain-like"/>
    <property type="match status" value="2"/>
</dbReference>
<feature type="domain" description="HTH myb-type" evidence="8">
    <location>
        <begin position="145"/>
        <end position="200"/>
    </location>
</feature>